<gene>
    <name evidence="12" type="ORF">EJN92_21300</name>
</gene>
<evidence type="ECO:0000256" key="6">
    <source>
        <dbReference type="PIRSR" id="PIRSR627057-1"/>
    </source>
</evidence>
<evidence type="ECO:0000256" key="3">
    <source>
        <dbReference type="ARBA" id="ARBA00022801"/>
    </source>
</evidence>
<dbReference type="KEGG" id="upv:EJN92_21300"/>
<evidence type="ECO:0000256" key="2">
    <source>
        <dbReference type="ARBA" id="ARBA00022723"/>
    </source>
</evidence>
<feature type="active site" evidence="6">
    <location>
        <position position="297"/>
    </location>
</feature>
<name>A0A3S9HQC3_9BURK</name>
<evidence type="ECO:0000259" key="11">
    <source>
        <dbReference type="Pfam" id="PF16491"/>
    </source>
</evidence>
<feature type="transmembrane region" description="Helical" evidence="9">
    <location>
        <begin position="306"/>
        <end position="328"/>
    </location>
</feature>
<feature type="transmembrane region" description="Helical" evidence="9">
    <location>
        <begin position="118"/>
        <end position="139"/>
    </location>
</feature>
<evidence type="ECO:0000313" key="12">
    <source>
        <dbReference type="EMBL" id="AZP14312.1"/>
    </source>
</evidence>
<dbReference type="InterPro" id="IPR032456">
    <property type="entry name" value="Peptidase_M48_N"/>
</dbReference>
<dbReference type="Pfam" id="PF16491">
    <property type="entry name" value="Peptidase_M48_N"/>
    <property type="match status" value="1"/>
</dbReference>
<feature type="active site" description="Proton donor" evidence="6">
    <location>
        <position position="380"/>
    </location>
</feature>
<keyword evidence="1 8" id="KW-0645">Protease</keyword>
<feature type="transmembrane region" description="Helical" evidence="9">
    <location>
        <begin position="194"/>
        <end position="217"/>
    </location>
</feature>
<feature type="transmembrane region" description="Helical" evidence="9">
    <location>
        <begin position="348"/>
        <end position="368"/>
    </location>
</feature>
<dbReference type="Proteomes" id="UP000275663">
    <property type="component" value="Chromosome"/>
</dbReference>
<dbReference type="AlphaFoldDB" id="A0A3S9HQC3"/>
<evidence type="ECO:0000256" key="7">
    <source>
        <dbReference type="PIRSR" id="PIRSR627057-2"/>
    </source>
</evidence>
<dbReference type="InterPro" id="IPR027057">
    <property type="entry name" value="CAXX_Prtase_1"/>
</dbReference>
<dbReference type="Gene3D" id="3.30.2010.10">
    <property type="entry name" value="Metalloproteases ('zincins'), catalytic domain"/>
    <property type="match status" value="1"/>
</dbReference>
<feature type="domain" description="CAAX prenyl protease 1 N-terminal" evidence="11">
    <location>
        <begin position="64"/>
        <end position="223"/>
    </location>
</feature>
<feature type="domain" description="Peptidase M48" evidence="10">
    <location>
        <begin position="228"/>
        <end position="428"/>
    </location>
</feature>
<keyword evidence="9" id="KW-0812">Transmembrane</keyword>
<feature type="transmembrane region" description="Helical" evidence="9">
    <location>
        <begin position="80"/>
        <end position="98"/>
    </location>
</feature>
<sequence length="440" mass="49540">MQKKTFWLIALLMLALAAIIVYMAPLSQNEISRKVAEIAPATDAWRAALPRDPAAATAAYMARLPAAATARSDAYFEGGYWLQLIGFVVGIAASWVLLSSRILVALRDKLEQHSQRRWLNNAILIAAFTLLSSILSAPLDVYQRYFREHLYGLANQSFGPWFSDFLLNFALAMVVGTLFISLIFVVMRRLVQTWWIWGAVLSVAFMAFMMLIGPTYIDPLFNTYTALSDEKVKQPILSMARANGVPADNVYQFDASKQSNRISANVSGIFGSAAVRLNDNLLKRTSQPEIEAVMGHELGHYVLNHVYHFLLTFGVLLVVGFAFVKTSYAWALRRWGQRWGIRDQADPVGLPLLAALFSVYLFVMTPVFNTTIRSSEVEADAFGINTSQQADGMAEAHLKLTEYRKANPSDIEEFFFYDHPAPKKRIYMAMRWKAEHWQAP</sequence>
<dbReference type="PANTHER" id="PTHR10120">
    <property type="entry name" value="CAAX PRENYL PROTEASE 1"/>
    <property type="match status" value="1"/>
</dbReference>
<protein>
    <submittedName>
        <fullName evidence="12">M48 family peptidase</fullName>
    </submittedName>
</protein>
<evidence type="ECO:0000256" key="5">
    <source>
        <dbReference type="ARBA" id="ARBA00023049"/>
    </source>
</evidence>
<reference evidence="12 13" key="1">
    <citation type="journal article" date="2011" name="Int. J. Syst. Evol. Microbiol.">
        <title>Description of Undibacterium oligocarboniphilum sp. nov., isolated from purified water, and Undibacterium pigrum strain CCUG 49012 as the type strain of Undibacterium parvum sp. nov., and emended descriptions of the genus Undibacterium and the species Undibacterium pigrum.</title>
        <authorList>
            <person name="Eder W."/>
            <person name="Wanner G."/>
            <person name="Ludwig W."/>
            <person name="Busse H.J."/>
            <person name="Ziemke-Kageler F."/>
            <person name="Lang E."/>
        </authorList>
    </citation>
    <scope>NUCLEOTIDE SEQUENCE [LARGE SCALE GENOMIC DNA]</scope>
    <source>
        <strain evidence="12 13">DSM 23061</strain>
    </source>
</reference>
<keyword evidence="3 8" id="KW-0378">Hydrolase</keyword>
<feature type="binding site" evidence="7">
    <location>
        <position position="296"/>
    </location>
    <ligand>
        <name>Zn(2+)</name>
        <dbReference type="ChEBI" id="CHEBI:29105"/>
        <note>catalytic</note>
    </ligand>
</feature>
<dbReference type="CDD" id="cd07343">
    <property type="entry name" value="M48A_Zmpste24p_like"/>
    <property type="match status" value="1"/>
</dbReference>
<keyword evidence="13" id="KW-1185">Reference proteome</keyword>
<evidence type="ECO:0000256" key="9">
    <source>
        <dbReference type="SAM" id="Phobius"/>
    </source>
</evidence>
<dbReference type="GO" id="GO:0046872">
    <property type="term" value="F:metal ion binding"/>
    <property type="evidence" value="ECO:0007669"/>
    <property type="project" value="UniProtKB-KW"/>
</dbReference>
<dbReference type="InterPro" id="IPR001915">
    <property type="entry name" value="Peptidase_M48"/>
</dbReference>
<feature type="binding site" evidence="7">
    <location>
        <position position="376"/>
    </location>
    <ligand>
        <name>Zn(2+)</name>
        <dbReference type="ChEBI" id="CHEBI:29105"/>
        <note>catalytic</note>
    </ligand>
</feature>
<keyword evidence="2 7" id="KW-0479">Metal-binding</keyword>
<dbReference type="EMBL" id="CP034464">
    <property type="protein sequence ID" value="AZP14312.1"/>
    <property type="molecule type" value="Genomic_DNA"/>
</dbReference>
<keyword evidence="9" id="KW-0472">Membrane</keyword>
<accession>A0A3S9HQC3</accession>
<feature type="binding site" evidence="7">
    <location>
        <position position="300"/>
    </location>
    <ligand>
        <name>Zn(2+)</name>
        <dbReference type="ChEBI" id="CHEBI:29105"/>
        <note>catalytic</note>
    </ligand>
</feature>
<evidence type="ECO:0000256" key="8">
    <source>
        <dbReference type="RuleBase" id="RU003983"/>
    </source>
</evidence>
<dbReference type="OrthoDB" id="9781930at2"/>
<comment type="similarity">
    <text evidence="8">Belongs to the peptidase M48 family.</text>
</comment>
<evidence type="ECO:0000256" key="1">
    <source>
        <dbReference type="ARBA" id="ARBA00022670"/>
    </source>
</evidence>
<dbReference type="GO" id="GO:0004222">
    <property type="term" value="F:metalloendopeptidase activity"/>
    <property type="evidence" value="ECO:0007669"/>
    <property type="project" value="InterPro"/>
</dbReference>
<dbReference type="RefSeq" id="WP_126129673.1">
    <property type="nucleotide sequence ID" value="NZ_CP034464.1"/>
</dbReference>
<keyword evidence="4 7" id="KW-0862">Zinc</keyword>
<comment type="cofactor">
    <cofactor evidence="7 8">
        <name>Zn(2+)</name>
        <dbReference type="ChEBI" id="CHEBI:29105"/>
    </cofactor>
    <text evidence="7 8">Binds 1 zinc ion per subunit.</text>
</comment>
<keyword evidence="9" id="KW-1133">Transmembrane helix</keyword>
<dbReference type="Pfam" id="PF01435">
    <property type="entry name" value="Peptidase_M48"/>
    <property type="match status" value="1"/>
</dbReference>
<evidence type="ECO:0000256" key="4">
    <source>
        <dbReference type="ARBA" id="ARBA00022833"/>
    </source>
</evidence>
<proteinExistence type="inferred from homology"/>
<dbReference type="GO" id="GO:0071586">
    <property type="term" value="P:CAAX-box protein processing"/>
    <property type="evidence" value="ECO:0007669"/>
    <property type="project" value="InterPro"/>
</dbReference>
<organism evidence="12 13">
    <name type="scientific">Undibacterium parvum</name>
    <dbReference type="NCBI Taxonomy" id="401471"/>
    <lineage>
        <taxon>Bacteria</taxon>
        <taxon>Pseudomonadati</taxon>
        <taxon>Pseudomonadota</taxon>
        <taxon>Betaproteobacteria</taxon>
        <taxon>Burkholderiales</taxon>
        <taxon>Oxalobacteraceae</taxon>
        <taxon>Undibacterium</taxon>
    </lineage>
</organism>
<evidence type="ECO:0000259" key="10">
    <source>
        <dbReference type="Pfam" id="PF01435"/>
    </source>
</evidence>
<feature type="transmembrane region" description="Helical" evidence="9">
    <location>
        <begin position="165"/>
        <end position="187"/>
    </location>
</feature>
<evidence type="ECO:0000313" key="13">
    <source>
        <dbReference type="Proteomes" id="UP000275663"/>
    </source>
</evidence>
<keyword evidence="5 8" id="KW-0482">Metalloprotease</keyword>